<dbReference type="EMBL" id="MU853247">
    <property type="protein sequence ID" value="KAK4119524.1"/>
    <property type="molecule type" value="Genomic_DNA"/>
</dbReference>
<protein>
    <submittedName>
        <fullName evidence="4">Concanavalin A-like lectin/glucanase</fullName>
    </submittedName>
</protein>
<feature type="region of interest" description="Disordered" evidence="2">
    <location>
        <begin position="52"/>
        <end position="76"/>
    </location>
</feature>
<dbReference type="SUPFAM" id="SSF49899">
    <property type="entry name" value="Concanavalin A-like lectins/glucanases"/>
    <property type="match status" value="1"/>
</dbReference>
<evidence type="ECO:0000256" key="3">
    <source>
        <dbReference type="SAM" id="SignalP"/>
    </source>
</evidence>
<dbReference type="InterPro" id="IPR013320">
    <property type="entry name" value="ConA-like_dom_sf"/>
</dbReference>
<dbReference type="CDD" id="cd13426">
    <property type="entry name" value="Peptidase_G1"/>
    <property type="match status" value="1"/>
</dbReference>
<dbReference type="GO" id="GO:0070007">
    <property type="term" value="F:glutamic-type endopeptidase activity"/>
    <property type="evidence" value="ECO:0007669"/>
    <property type="project" value="InterPro"/>
</dbReference>
<name>A0AAN6TRV9_9PEZI</name>
<feature type="signal peptide" evidence="3">
    <location>
        <begin position="1"/>
        <end position="20"/>
    </location>
</feature>
<proteinExistence type="predicted"/>
<evidence type="ECO:0000256" key="2">
    <source>
        <dbReference type="SAM" id="MobiDB-lite"/>
    </source>
</evidence>
<dbReference type="GO" id="GO:0006508">
    <property type="term" value="P:proteolysis"/>
    <property type="evidence" value="ECO:0007669"/>
    <property type="project" value="InterPro"/>
</dbReference>
<accession>A0AAN6TRV9</accession>
<comment type="caution">
    <text evidence="4">The sequence shown here is derived from an EMBL/GenBank/DDBJ whole genome shotgun (WGS) entry which is preliminary data.</text>
</comment>
<evidence type="ECO:0000313" key="4">
    <source>
        <dbReference type="EMBL" id="KAK4119524.1"/>
    </source>
</evidence>
<reference evidence="4" key="2">
    <citation type="submission" date="2023-05" db="EMBL/GenBank/DDBJ databases">
        <authorList>
            <consortium name="Lawrence Berkeley National Laboratory"/>
            <person name="Steindorff A."/>
            <person name="Hensen N."/>
            <person name="Bonometti L."/>
            <person name="Westerberg I."/>
            <person name="Brannstrom I.O."/>
            <person name="Guillou S."/>
            <person name="Cros-Aarteil S."/>
            <person name="Calhoun S."/>
            <person name="Haridas S."/>
            <person name="Kuo A."/>
            <person name="Mondo S."/>
            <person name="Pangilinan J."/>
            <person name="Riley R."/>
            <person name="Labutti K."/>
            <person name="Andreopoulos B."/>
            <person name="Lipzen A."/>
            <person name="Chen C."/>
            <person name="Yanf M."/>
            <person name="Daum C."/>
            <person name="Ng V."/>
            <person name="Clum A."/>
            <person name="Ohm R."/>
            <person name="Martin F."/>
            <person name="Silar P."/>
            <person name="Natvig D."/>
            <person name="Lalanne C."/>
            <person name="Gautier V."/>
            <person name="Ament-Velasquez S.L."/>
            <person name="Kruys A."/>
            <person name="Hutchinson M.I."/>
            <person name="Powell A.J."/>
            <person name="Barry K."/>
            <person name="Miller A.N."/>
            <person name="Grigoriev I.V."/>
            <person name="Debuchy R."/>
            <person name="Gladieux P."/>
            <person name="Thoren M.H."/>
            <person name="Johannesson H."/>
        </authorList>
    </citation>
    <scope>NUCLEOTIDE SEQUENCE</scope>
    <source>
        <strain evidence="4">CBS 731.68</strain>
    </source>
</reference>
<evidence type="ECO:0000313" key="5">
    <source>
        <dbReference type="Proteomes" id="UP001302602"/>
    </source>
</evidence>
<keyword evidence="5" id="KW-1185">Reference proteome</keyword>
<dbReference type="PANTHER" id="PTHR37536">
    <property type="entry name" value="PUTATIVE (AFU_ORTHOLOGUE AFUA_3G02970)-RELATED"/>
    <property type="match status" value="1"/>
</dbReference>
<gene>
    <name evidence="4" type="ORF">N657DRAFT_684322</name>
</gene>
<dbReference type="RefSeq" id="XP_062643297.1">
    <property type="nucleotide sequence ID" value="XM_062796667.1"/>
</dbReference>
<dbReference type="InterPro" id="IPR038656">
    <property type="entry name" value="Peptidase_G1_sf"/>
</dbReference>
<dbReference type="Pfam" id="PF01828">
    <property type="entry name" value="Peptidase_A4"/>
    <property type="match status" value="1"/>
</dbReference>
<organism evidence="4 5">
    <name type="scientific">Parathielavia appendiculata</name>
    <dbReference type="NCBI Taxonomy" id="2587402"/>
    <lineage>
        <taxon>Eukaryota</taxon>
        <taxon>Fungi</taxon>
        <taxon>Dikarya</taxon>
        <taxon>Ascomycota</taxon>
        <taxon>Pezizomycotina</taxon>
        <taxon>Sordariomycetes</taxon>
        <taxon>Sordariomycetidae</taxon>
        <taxon>Sordariales</taxon>
        <taxon>Chaetomiaceae</taxon>
        <taxon>Parathielavia</taxon>
    </lineage>
</organism>
<feature type="chain" id="PRO_5042961069" evidence="3">
    <location>
        <begin position="21"/>
        <end position="282"/>
    </location>
</feature>
<sequence>MRWTVATLLGSALVAHQTLAEPELAFTVEATRNGVPIPKSEIKLVPFEFGRSRVGPGTPSPKPNVHRKTRRANPTVDSANWCGSVSTTPSSNQIKVIHGTFAHPACTKRIGQSYPQAAANWVGIDGDSWPSAVLQAGTVCKFDNSTASVRNEAWWQWVPSGAYTISSMPVAVDDWFAITINTTSTTAGEVTVSNLSQGHTYTIKISSGPTLARVNADWVVERPYYGASLAGFPSFTDVWFDEAWTTRTTGSGLGLLGAKQYQIPGLCGSQEWGNDMQVSWAL</sequence>
<dbReference type="PRINTS" id="PR00977">
    <property type="entry name" value="SCYTLDPTASE"/>
</dbReference>
<dbReference type="AlphaFoldDB" id="A0AAN6TRV9"/>
<dbReference type="InterPro" id="IPR000250">
    <property type="entry name" value="Peptidase_G1"/>
</dbReference>
<dbReference type="Gene3D" id="2.60.120.700">
    <property type="entry name" value="Peptidase G1"/>
    <property type="match status" value="1"/>
</dbReference>
<feature type="active site" description="Proton acceptor" evidence="1">
    <location>
        <position position="221"/>
    </location>
</feature>
<dbReference type="PANTHER" id="PTHR37536:SF1">
    <property type="entry name" value="ASPERGILLOPEPSIN, PUTAITVE (AFU_ORTHOLOGUE AFUA_7G01200)"/>
    <property type="match status" value="1"/>
</dbReference>
<dbReference type="Proteomes" id="UP001302602">
    <property type="component" value="Unassembled WGS sequence"/>
</dbReference>
<keyword evidence="3" id="KW-0732">Signal</keyword>
<reference evidence="4" key="1">
    <citation type="journal article" date="2023" name="Mol. Phylogenet. Evol.">
        <title>Genome-scale phylogeny and comparative genomics of the fungal order Sordariales.</title>
        <authorList>
            <person name="Hensen N."/>
            <person name="Bonometti L."/>
            <person name="Westerberg I."/>
            <person name="Brannstrom I.O."/>
            <person name="Guillou S."/>
            <person name="Cros-Aarteil S."/>
            <person name="Calhoun S."/>
            <person name="Haridas S."/>
            <person name="Kuo A."/>
            <person name="Mondo S."/>
            <person name="Pangilinan J."/>
            <person name="Riley R."/>
            <person name="LaButti K."/>
            <person name="Andreopoulos B."/>
            <person name="Lipzen A."/>
            <person name="Chen C."/>
            <person name="Yan M."/>
            <person name="Daum C."/>
            <person name="Ng V."/>
            <person name="Clum A."/>
            <person name="Steindorff A."/>
            <person name="Ohm R.A."/>
            <person name="Martin F."/>
            <person name="Silar P."/>
            <person name="Natvig D.O."/>
            <person name="Lalanne C."/>
            <person name="Gautier V."/>
            <person name="Ament-Velasquez S.L."/>
            <person name="Kruys A."/>
            <person name="Hutchinson M.I."/>
            <person name="Powell A.J."/>
            <person name="Barry K."/>
            <person name="Miller A.N."/>
            <person name="Grigoriev I.V."/>
            <person name="Debuchy R."/>
            <person name="Gladieux P."/>
            <person name="Hiltunen Thoren M."/>
            <person name="Johannesson H."/>
        </authorList>
    </citation>
    <scope>NUCLEOTIDE SEQUENCE</scope>
    <source>
        <strain evidence="4">CBS 731.68</strain>
    </source>
</reference>
<dbReference type="GeneID" id="87833435"/>
<evidence type="ECO:0000256" key="1">
    <source>
        <dbReference type="PIRSR" id="PIRSR600250-50"/>
    </source>
</evidence>